<dbReference type="InterPro" id="IPR036955">
    <property type="entry name" value="AP2/ERF_dom_sf"/>
</dbReference>
<reference evidence="8 9" key="1">
    <citation type="journal article" date="2023" name="Commun. Biol.">
        <title>Reorganization of the ancestral sex-determining regions during the evolution of trioecy in Pleodorina starrii.</title>
        <authorList>
            <person name="Takahashi K."/>
            <person name="Suzuki S."/>
            <person name="Kawai-Toyooka H."/>
            <person name="Yamamoto K."/>
            <person name="Hamaji T."/>
            <person name="Ootsuki R."/>
            <person name="Yamaguchi H."/>
            <person name="Kawachi M."/>
            <person name="Higashiyama T."/>
            <person name="Nozaki H."/>
        </authorList>
    </citation>
    <scope>NUCLEOTIDE SEQUENCE [LARGE SCALE GENOMIC DNA]</scope>
    <source>
        <strain evidence="8 9">NIES-4479</strain>
    </source>
</reference>
<feature type="domain" description="AP2/ERF" evidence="7">
    <location>
        <begin position="86"/>
        <end position="144"/>
    </location>
</feature>
<evidence type="ECO:0000256" key="6">
    <source>
        <dbReference type="SAM" id="MobiDB-lite"/>
    </source>
</evidence>
<dbReference type="InterPro" id="IPR016177">
    <property type="entry name" value="DNA-bd_dom_sf"/>
</dbReference>
<keyword evidence="4" id="KW-0804">Transcription</keyword>
<comment type="caution">
    <text evidence="8">The sequence shown here is derived from an EMBL/GenBank/DDBJ whole genome shotgun (WGS) entry which is preliminary data.</text>
</comment>
<dbReference type="Gene3D" id="3.30.730.10">
    <property type="entry name" value="AP2/ERF domain"/>
    <property type="match status" value="1"/>
</dbReference>
<feature type="region of interest" description="Disordered" evidence="6">
    <location>
        <begin position="265"/>
        <end position="329"/>
    </location>
</feature>
<evidence type="ECO:0000313" key="8">
    <source>
        <dbReference type="EMBL" id="GLC50710.1"/>
    </source>
</evidence>
<name>A0A9W6BF85_9CHLO</name>
<evidence type="ECO:0000259" key="7">
    <source>
        <dbReference type="PROSITE" id="PS51032"/>
    </source>
</evidence>
<organism evidence="8 9">
    <name type="scientific">Pleodorina starrii</name>
    <dbReference type="NCBI Taxonomy" id="330485"/>
    <lineage>
        <taxon>Eukaryota</taxon>
        <taxon>Viridiplantae</taxon>
        <taxon>Chlorophyta</taxon>
        <taxon>core chlorophytes</taxon>
        <taxon>Chlorophyceae</taxon>
        <taxon>CS clade</taxon>
        <taxon>Chlamydomonadales</taxon>
        <taxon>Volvocaceae</taxon>
        <taxon>Pleodorina</taxon>
    </lineage>
</organism>
<feature type="compositionally biased region" description="Pro residues" evidence="6">
    <location>
        <begin position="9"/>
        <end position="25"/>
    </location>
</feature>
<dbReference type="Proteomes" id="UP001165080">
    <property type="component" value="Unassembled WGS sequence"/>
</dbReference>
<dbReference type="InterPro" id="IPR001471">
    <property type="entry name" value="AP2/ERF_dom"/>
</dbReference>
<dbReference type="GO" id="GO:0005634">
    <property type="term" value="C:nucleus"/>
    <property type="evidence" value="ECO:0007669"/>
    <property type="project" value="UniProtKB-SubCell"/>
</dbReference>
<keyword evidence="3" id="KW-0238">DNA-binding</keyword>
<keyword evidence="9" id="KW-1185">Reference proteome</keyword>
<feature type="compositionally biased region" description="Acidic residues" evidence="6">
    <location>
        <begin position="270"/>
        <end position="286"/>
    </location>
</feature>
<dbReference type="GO" id="GO:0003677">
    <property type="term" value="F:DNA binding"/>
    <property type="evidence" value="ECO:0007669"/>
    <property type="project" value="UniProtKB-KW"/>
</dbReference>
<evidence type="ECO:0000256" key="1">
    <source>
        <dbReference type="ARBA" id="ARBA00004123"/>
    </source>
</evidence>
<evidence type="ECO:0000256" key="5">
    <source>
        <dbReference type="ARBA" id="ARBA00023242"/>
    </source>
</evidence>
<dbReference type="GO" id="GO:0003700">
    <property type="term" value="F:DNA-binding transcription factor activity"/>
    <property type="evidence" value="ECO:0007669"/>
    <property type="project" value="InterPro"/>
</dbReference>
<keyword evidence="5" id="KW-0539">Nucleus</keyword>
<keyword evidence="2" id="KW-0805">Transcription regulation</keyword>
<proteinExistence type="predicted"/>
<dbReference type="EMBL" id="BRXU01000003">
    <property type="protein sequence ID" value="GLC50710.1"/>
    <property type="molecule type" value="Genomic_DNA"/>
</dbReference>
<evidence type="ECO:0000313" key="9">
    <source>
        <dbReference type="Proteomes" id="UP001165080"/>
    </source>
</evidence>
<dbReference type="AlphaFoldDB" id="A0A9W6BF85"/>
<dbReference type="SUPFAM" id="SSF54171">
    <property type="entry name" value="DNA-binding domain"/>
    <property type="match status" value="1"/>
</dbReference>
<protein>
    <recommendedName>
        <fullName evidence="7">AP2/ERF domain-containing protein</fullName>
    </recommendedName>
</protein>
<evidence type="ECO:0000256" key="2">
    <source>
        <dbReference type="ARBA" id="ARBA00023015"/>
    </source>
</evidence>
<feature type="compositionally biased region" description="Low complexity" evidence="6">
    <location>
        <begin position="26"/>
        <end position="39"/>
    </location>
</feature>
<accession>A0A9W6BF85</accession>
<sequence>MQRPRAPAQAPPLASPAPPAPPPPAATAAPPAAPPAANRPRTHHGSRKEASPAAALLSANLSIGGSGQPTTTSGTFPQQQQRRRPRFLGVRFVGFVNNGMWQAQIRVGRTFMCGNLFGNVEDAARQYDMMAYVRDGPAAELNFGLSAAQRAELDSTTLEQLAESFRLLSSATLPRTRSAPGSGTASTGICRGVSRSRRLAAWPPTGYRVAAAAAAAAAGMPVDPDAAAGAAAAAAAGVGGGPSISSISGVVAAIGGEALSGASAAAADAADSDPDQDLDPDQDPEADAAVGGGAAGSSVPDGMWADRRQLQGGQKRKRSIGDAGDDMRW</sequence>
<evidence type="ECO:0000256" key="4">
    <source>
        <dbReference type="ARBA" id="ARBA00023163"/>
    </source>
</evidence>
<feature type="region of interest" description="Disordered" evidence="6">
    <location>
        <begin position="1"/>
        <end position="83"/>
    </location>
</feature>
<comment type="subcellular location">
    <subcellularLocation>
        <location evidence="1">Nucleus</location>
    </subcellularLocation>
</comment>
<dbReference type="PROSITE" id="PS51032">
    <property type="entry name" value="AP2_ERF"/>
    <property type="match status" value="1"/>
</dbReference>
<feature type="compositionally biased region" description="Low complexity" evidence="6">
    <location>
        <begin position="51"/>
        <end position="80"/>
    </location>
</feature>
<gene>
    <name evidence="8" type="primary">PLEST006071</name>
    <name evidence="8" type="ORF">PLESTB_000411000</name>
</gene>
<evidence type="ECO:0000256" key="3">
    <source>
        <dbReference type="ARBA" id="ARBA00023125"/>
    </source>
</evidence>